<protein>
    <submittedName>
        <fullName evidence="1">Uncharacterized protein</fullName>
    </submittedName>
</protein>
<reference evidence="1 2" key="1">
    <citation type="submission" date="2016-08" db="EMBL/GenBank/DDBJ databases">
        <authorList>
            <consortium name="Lentinula edodes genome sequencing consortium"/>
            <person name="Sakamoto Y."/>
            <person name="Nakade K."/>
            <person name="Sato S."/>
            <person name="Yoshida Y."/>
            <person name="Miyazaki K."/>
            <person name="Natsume S."/>
            <person name="Konno N."/>
        </authorList>
    </citation>
    <scope>NUCLEOTIDE SEQUENCE [LARGE SCALE GENOMIC DNA]</scope>
    <source>
        <strain evidence="1 2">NBRC 111202</strain>
    </source>
</reference>
<keyword evidence="2" id="KW-1185">Reference proteome</keyword>
<comment type="caution">
    <text evidence="1">The sequence shown here is derived from an EMBL/GenBank/DDBJ whole genome shotgun (WGS) entry which is preliminary data.</text>
</comment>
<proteinExistence type="predicted"/>
<sequence length="201" mass="22901">MVLHLSAIRPAQELYRPQIIKHQCALKWLCLPCTSNWPLSGSGTEFFEAFYFVFITPTRWSVAPSTVLAPKIHCLPHKIQHSSFKHARFLLLLSVAAPLTNPKVYLPFVSKRRTGRGSLIPGGARYRYEQEFWIMLPPIEQEHEEKHYLGTISWDSDERRISGDIRDADDNTKVLVEVKDGVLSGPKHLVSLLNKKDKSGP</sequence>
<reference evidence="1 2" key="2">
    <citation type="submission" date="2017-02" db="EMBL/GenBank/DDBJ databases">
        <title>A genome survey and senescence transcriptome analysis in Lentinula edodes.</title>
        <authorList>
            <person name="Sakamoto Y."/>
            <person name="Nakade K."/>
            <person name="Sato S."/>
            <person name="Yoshida Y."/>
            <person name="Miyazaki K."/>
            <person name="Natsume S."/>
            <person name="Konno N."/>
        </authorList>
    </citation>
    <scope>NUCLEOTIDE SEQUENCE [LARGE SCALE GENOMIC DNA]</scope>
    <source>
        <strain evidence="1 2">NBRC 111202</strain>
    </source>
</reference>
<evidence type="ECO:0000313" key="2">
    <source>
        <dbReference type="Proteomes" id="UP000188533"/>
    </source>
</evidence>
<dbReference type="AlphaFoldDB" id="A0A1Q3DYL7"/>
<dbReference type="EMBL" id="BDGU01000022">
    <property type="protein sequence ID" value="GAW00030.1"/>
    <property type="molecule type" value="Genomic_DNA"/>
</dbReference>
<evidence type="ECO:0000313" key="1">
    <source>
        <dbReference type="EMBL" id="GAW00030.1"/>
    </source>
</evidence>
<name>A0A1Q3DYL7_LENED</name>
<organism evidence="1 2">
    <name type="scientific">Lentinula edodes</name>
    <name type="common">Shiitake mushroom</name>
    <name type="synonym">Lentinus edodes</name>
    <dbReference type="NCBI Taxonomy" id="5353"/>
    <lineage>
        <taxon>Eukaryota</taxon>
        <taxon>Fungi</taxon>
        <taxon>Dikarya</taxon>
        <taxon>Basidiomycota</taxon>
        <taxon>Agaricomycotina</taxon>
        <taxon>Agaricomycetes</taxon>
        <taxon>Agaricomycetidae</taxon>
        <taxon>Agaricales</taxon>
        <taxon>Marasmiineae</taxon>
        <taxon>Omphalotaceae</taxon>
        <taxon>Lentinula</taxon>
    </lineage>
</organism>
<dbReference type="Proteomes" id="UP000188533">
    <property type="component" value="Unassembled WGS sequence"/>
</dbReference>
<gene>
    <name evidence="1" type="ORF">LENED_001521</name>
</gene>
<accession>A0A1Q3DYL7</accession>